<dbReference type="PANTHER" id="PTHR34580">
    <property type="match status" value="1"/>
</dbReference>
<reference evidence="3 4" key="1">
    <citation type="submission" date="2014-02" db="EMBL/GenBank/DDBJ databases">
        <title>Comparative genomics and transcriptomics to identify genetic mechanisms underlying the emergence of carbapenem resistant Acinetobacter baumannii (CRAb).</title>
        <authorList>
            <person name="Harris A.D."/>
            <person name="Johnson K.J."/>
            <person name="George J."/>
            <person name="Shefchek K."/>
            <person name="Daugherty S.C."/>
            <person name="Parankush S."/>
            <person name="Sadzewicz L."/>
            <person name="Tallon L."/>
            <person name="Sengamalay N."/>
            <person name="Hazen T.H."/>
            <person name="Rasko D.A."/>
        </authorList>
    </citation>
    <scope>NUCLEOTIDE SEQUENCE [LARGE SCALE GENOMIC DNA]</scope>
    <source>
        <strain evidence="3 4">1295743</strain>
    </source>
</reference>
<dbReference type="SUPFAM" id="SSF46785">
    <property type="entry name" value="Winged helix' DNA-binding domain"/>
    <property type="match status" value="1"/>
</dbReference>
<name>A0A009IA59_ACIB9</name>
<accession>A0A009IA59</accession>
<dbReference type="EMBL" id="JEWH01000003">
    <property type="protein sequence ID" value="EXB07296.1"/>
    <property type="molecule type" value="Genomic_DNA"/>
</dbReference>
<dbReference type="Gene3D" id="1.10.10.10">
    <property type="entry name" value="Winged helix-like DNA-binding domain superfamily/Winged helix DNA-binding domain"/>
    <property type="match status" value="1"/>
</dbReference>
<dbReference type="Pfam" id="PF13280">
    <property type="entry name" value="WYL"/>
    <property type="match status" value="1"/>
</dbReference>
<organism evidence="3 4">
    <name type="scientific">Acinetobacter baumannii (strain 1295743)</name>
    <dbReference type="NCBI Taxonomy" id="1310613"/>
    <lineage>
        <taxon>Bacteria</taxon>
        <taxon>Pseudomonadati</taxon>
        <taxon>Pseudomonadota</taxon>
        <taxon>Gammaproteobacteria</taxon>
        <taxon>Moraxellales</taxon>
        <taxon>Moraxellaceae</taxon>
        <taxon>Acinetobacter</taxon>
        <taxon>Acinetobacter calcoaceticus/baumannii complex</taxon>
    </lineage>
</organism>
<dbReference type="PANTHER" id="PTHR34580:SF3">
    <property type="entry name" value="PROTEIN PAFB"/>
    <property type="match status" value="1"/>
</dbReference>
<dbReference type="InterPro" id="IPR013196">
    <property type="entry name" value="HTH_11"/>
</dbReference>
<dbReference type="PATRIC" id="fig|1310613.3.peg.403"/>
<protein>
    <submittedName>
        <fullName evidence="3">HTH domain protein</fullName>
    </submittedName>
</protein>
<evidence type="ECO:0000313" key="4">
    <source>
        <dbReference type="Proteomes" id="UP000020595"/>
    </source>
</evidence>
<dbReference type="AlphaFoldDB" id="A0A009IA59"/>
<feature type="domain" description="Helix-turn-helix type 11" evidence="1">
    <location>
        <begin position="6"/>
        <end position="60"/>
    </location>
</feature>
<dbReference type="InterPro" id="IPR036390">
    <property type="entry name" value="WH_DNA-bd_sf"/>
</dbReference>
<dbReference type="RefSeq" id="WP_032050652.1">
    <property type="nucleotide sequence ID" value="NZ_JEWH01000003.1"/>
</dbReference>
<dbReference type="Proteomes" id="UP000020595">
    <property type="component" value="Unassembled WGS sequence"/>
</dbReference>
<dbReference type="InterPro" id="IPR026881">
    <property type="entry name" value="WYL_dom"/>
</dbReference>
<dbReference type="Pfam" id="PF08279">
    <property type="entry name" value="HTH_11"/>
    <property type="match status" value="1"/>
</dbReference>
<proteinExistence type="predicted"/>
<gene>
    <name evidence="3" type="ORF">J512_0420</name>
</gene>
<feature type="domain" description="WYL" evidence="2">
    <location>
        <begin position="136"/>
        <end position="203"/>
    </location>
</feature>
<dbReference type="PROSITE" id="PS52050">
    <property type="entry name" value="WYL"/>
    <property type="match status" value="1"/>
</dbReference>
<comment type="caution">
    <text evidence="3">The sequence shown here is derived from an EMBL/GenBank/DDBJ whole genome shotgun (WGS) entry which is preliminary data.</text>
</comment>
<dbReference type="InterPro" id="IPR036388">
    <property type="entry name" value="WH-like_DNA-bd_sf"/>
</dbReference>
<evidence type="ECO:0000259" key="2">
    <source>
        <dbReference type="Pfam" id="PF13280"/>
    </source>
</evidence>
<evidence type="ECO:0000259" key="1">
    <source>
        <dbReference type="Pfam" id="PF08279"/>
    </source>
</evidence>
<evidence type="ECO:0000313" key="3">
    <source>
        <dbReference type="EMBL" id="EXB07296.1"/>
    </source>
</evidence>
<sequence>MSRSIRLLNLLQQLRESRYPVTAQVLAERLGISIRSIYRDIDSLRAQGVRIDASAGLGVQLKEDILLPPVTFNENEAEALFLALEWLKDVPDQAMKSAAVSIYSKLYAVLPEHRKYLIDDMTLGVTHYWHPVDEALVEQVRLAIRKQVKIKVDYCDEHKRMSQRSLWPFALGYLHDKVVLAAWCELRKAFRHFRIDRIHNLQMSEEIYPEFKKHLFQRWWKQEMQRTTDKN</sequence>
<dbReference type="InterPro" id="IPR051534">
    <property type="entry name" value="CBASS_pafABC_assoc_protein"/>
</dbReference>